<dbReference type="Pfam" id="PF13416">
    <property type="entry name" value="SBP_bac_8"/>
    <property type="match status" value="1"/>
</dbReference>
<dbReference type="PANTHER" id="PTHR30006">
    <property type="entry name" value="THIAMINE-BINDING PERIPLASMIC PROTEIN-RELATED"/>
    <property type="match status" value="1"/>
</dbReference>
<evidence type="ECO:0000256" key="4">
    <source>
        <dbReference type="ARBA" id="ARBA00022729"/>
    </source>
</evidence>
<dbReference type="Gene3D" id="3.40.190.10">
    <property type="entry name" value="Periplasmic binding protein-like II"/>
    <property type="match status" value="2"/>
</dbReference>
<proteinExistence type="inferred from homology"/>
<protein>
    <submittedName>
        <fullName evidence="7">Spermidine/putrescine transport system substrate-binding protein</fullName>
    </submittedName>
</protein>
<accession>A0ABU0J4P3</accession>
<keyword evidence="8" id="KW-1185">Reference proteome</keyword>
<evidence type="ECO:0000256" key="6">
    <source>
        <dbReference type="SAM" id="SignalP"/>
    </source>
</evidence>
<comment type="similarity">
    <text evidence="2">Belongs to the bacterial solute-binding protein 1 family.</text>
</comment>
<evidence type="ECO:0000313" key="7">
    <source>
        <dbReference type="EMBL" id="MDQ0469233.1"/>
    </source>
</evidence>
<dbReference type="InterPro" id="IPR006059">
    <property type="entry name" value="SBP"/>
</dbReference>
<dbReference type="EMBL" id="JAUSVX010000003">
    <property type="protein sequence ID" value="MDQ0469233.1"/>
    <property type="molecule type" value="Genomic_DNA"/>
</dbReference>
<dbReference type="CDD" id="cd13589">
    <property type="entry name" value="PBP2_polyamine_RpCGA009"/>
    <property type="match status" value="1"/>
</dbReference>
<organism evidence="7 8">
    <name type="scientific">Labrys wisconsinensis</name>
    <dbReference type="NCBI Taxonomy" id="425677"/>
    <lineage>
        <taxon>Bacteria</taxon>
        <taxon>Pseudomonadati</taxon>
        <taxon>Pseudomonadota</taxon>
        <taxon>Alphaproteobacteria</taxon>
        <taxon>Hyphomicrobiales</taxon>
        <taxon>Xanthobacteraceae</taxon>
        <taxon>Labrys</taxon>
    </lineage>
</organism>
<feature type="signal peptide" evidence="6">
    <location>
        <begin position="1"/>
        <end position="23"/>
    </location>
</feature>
<reference evidence="7 8" key="1">
    <citation type="submission" date="2023-07" db="EMBL/GenBank/DDBJ databases">
        <title>Genomic Encyclopedia of Type Strains, Phase IV (KMG-IV): sequencing the most valuable type-strain genomes for metagenomic binning, comparative biology and taxonomic classification.</title>
        <authorList>
            <person name="Goeker M."/>
        </authorList>
    </citation>
    <scope>NUCLEOTIDE SEQUENCE [LARGE SCALE GENOMIC DNA]</scope>
    <source>
        <strain evidence="7 8">DSM 19619</strain>
    </source>
</reference>
<dbReference type="Proteomes" id="UP001242480">
    <property type="component" value="Unassembled WGS sequence"/>
</dbReference>
<name>A0ABU0J4P3_9HYPH</name>
<keyword evidence="3" id="KW-0813">Transport</keyword>
<evidence type="ECO:0000256" key="5">
    <source>
        <dbReference type="ARBA" id="ARBA00022764"/>
    </source>
</evidence>
<evidence type="ECO:0000313" key="8">
    <source>
        <dbReference type="Proteomes" id="UP001242480"/>
    </source>
</evidence>
<dbReference type="SUPFAM" id="SSF53850">
    <property type="entry name" value="Periplasmic binding protein-like II"/>
    <property type="match status" value="1"/>
</dbReference>
<dbReference type="RefSeq" id="WP_307271649.1">
    <property type="nucleotide sequence ID" value="NZ_JAUSVX010000003.1"/>
</dbReference>
<sequence>MRPSRRILLAVALAVTPPAAAGAQDSLTVVGWGGAYQAAQDKAIYQPFEQSTGTKIKRESYSGGVAELKSQVAAGKVTWDVVDMEPTDAVRACDDGLLERLDGLKLTDAPDGTPADKDLIADSRSECFINAVNVAMVVAYNETAFSGAKPSRLADYFDLKAFPGKRGAYKNASRTLELALMADGVPAADVYEVLATPEGQDRAFAKLDTIRGSLVWWDAGAQAPQLLVDKEVVMSVAWNGRIFSAQQTDKKPLDILWDSQILEGSGWVIPKGAPNKALAEKFVVAAMTPQIQGKTGTLIPYGPSRRSSAAFVGVNPELGIDMKPFLPTSPDHLGNALALSAEFWAVHGDALNQRFAAWLARG</sequence>
<evidence type="ECO:0000256" key="2">
    <source>
        <dbReference type="ARBA" id="ARBA00008520"/>
    </source>
</evidence>
<evidence type="ECO:0000256" key="1">
    <source>
        <dbReference type="ARBA" id="ARBA00004418"/>
    </source>
</evidence>
<keyword evidence="4 6" id="KW-0732">Signal</keyword>
<feature type="chain" id="PRO_5045293923" evidence="6">
    <location>
        <begin position="24"/>
        <end position="362"/>
    </location>
</feature>
<gene>
    <name evidence="7" type="ORF">QO011_002244</name>
</gene>
<dbReference type="PANTHER" id="PTHR30006:SF3">
    <property type="entry name" value="THIAMINE-BINDING PERIPLASMIC PROTEIN"/>
    <property type="match status" value="1"/>
</dbReference>
<evidence type="ECO:0000256" key="3">
    <source>
        <dbReference type="ARBA" id="ARBA00022448"/>
    </source>
</evidence>
<comment type="subcellular location">
    <subcellularLocation>
        <location evidence="1">Periplasm</location>
    </subcellularLocation>
</comment>
<comment type="caution">
    <text evidence="7">The sequence shown here is derived from an EMBL/GenBank/DDBJ whole genome shotgun (WGS) entry which is preliminary data.</text>
</comment>
<keyword evidence="5" id="KW-0574">Periplasm</keyword>